<dbReference type="InterPro" id="IPR056432">
    <property type="entry name" value="Beta-prop_GEMI5_1st"/>
</dbReference>
<dbReference type="GO" id="GO:0032797">
    <property type="term" value="C:SMN complex"/>
    <property type="evidence" value="ECO:0007669"/>
    <property type="project" value="TreeGrafter"/>
</dbReference>
<dbReference type="InterPro" id="IPR036322">
    <property type="entry name" value="WD40_repeat_dom_sf"/>
</dbReference>
<dbReference type="Pfam" id="PF23775">
    <property type="entry name" value="Beta-prop_RIG_2nd"/>
    <property type="match status" value="1"/>
</dbReference>
<dbReference type="PANTHER" id="PTHR46362:SF1">
    <property type="entry name" value="GEM-ASSOCIATED PROTEIN 5"/>
    <property type="match status" value="1"/>
</dbReference>
<dbReference type="Pfam" id="PF23770">
    <property type="entry name" value="Beta-prop_RIG_1st"/>
    <property type="match status" value="1"/>
</dbReference>
<name>A0A4W6DQ12_LATCA</name>
<evidence type="ECO:0000313" key="9">
    <source>
        <dbReference type="Ensembl" id="ENSLCAP00010027103.1"/>
    </source>
</evidence>
<feature type="repeat" description="WD" evidence="3">
    <location>
        <begin position="655"/>
        <end position="697"/>
    </location>
</feature>
<dbReference type="Pfam" id="PF23774">
    <property type="entry name" value="TPR_GEMI5"/>
    <property type="match status" value="1"/>
</dbReference>
<dbReference type="InterPro" id="IPR056420">
    <property type="entry name" value="GEMI5_RBS"/>
</dbReference>
<dbReference type="InterPro" id="IPR011047">
    <property type="entry name" value="Quinoprotein_ADH-like_sf"/>
</dbReference>
<reference evidence="9" key="3">
    <citation type="submission" date="2025-09" db="UniProtKB">
        <authorList>
            <consortium name="Ensembl"/>
        </authorList>
    </citation>
    <scope>IDENTIFICATION</scope>
</reference>
<keyword evidence="10" id="KW-1185">Reference proteome</keyword>
<dbReference type="PROSITE" id="PS00678">
    <property type="entry name" value="WD_REPEATS_1"/>
    <property type="match status" value="1"/>
</dbReference>
<feature type="repeat" description="WD" evidence="3">
    <location>
        <begin position="221"/>
        <end position="244"/>
    </location>
</feature>
<organism evidence="9 10">
    <name type="scientific">Lates calcarifer</name>
    <name type="common">Barramundi</name>
    <name type="synonym">Holocentrus calcarifer</name>
    <dbReference type="NCBI Taxonomy" id="8187"/>
    <lineage>
        <taxon>Eukaryota</taxon>
        <taxon>Metazoa</taxon>
        <taxon>Chordata</taxon>
        <taxon>Craniata</taxon>
        <taxon>Vertebrata</taxon>
        <taxon>Euteleostomi</taxon>
        <taxon>Actinopterygii</taxon>
        <taxon>Neopterygii</taxon>
        <taxon>Teleostei</taxon>
        <taxon>Neoteleostei</taxon>
        <taxon>Acanthomorphata</taxon>
        <taxon>Carangaria</taxon>
        <taxon>Carangaria incertae sedis</taxon>
        <taxon>Centropomidae</taxon>
        <taxon>Lates</taxon>
    </lineage>
</organism>
<reference evidence="9" key="2">
    <citation type="submission" date="2025-08" db="UniProtKB">
        <authorList>
            <consortium name="Ensembl"/>
        </authorList>
    </citation>
    <scope>IDENTIFICATION</scope>
</reference>
<dbReference type="SUPFAM" id="SSF50998">
    <property type="entry name" value="Quinoprotein alcohol dehydrogenase-like"/>
    <property type="match status" value="1"/>
</dbReference>
<dbReference type="SMART" id="SM00320">
    <property type="entry name" value="WD40"/>
    <property type="match status" value="12"/>
</dbReference>
<dbReference type="InterPro" id="IPR001680">
    <property type="entry name" value="WD40_rpt"/>
</dbReference>
<feature type="domain" description="Gem-associated protein 5 second beta-propeller" evidence="7">
    <location>
        <begin position="373"/>
        <end position="680"/>
    </location>
</feature>
<sequence length="1355" mass="149051">MHERSLPASPNWYCSRCSDVNSDGLLGVGAKNIIYLINVSASSCRVVGELVGHKDLVSGFSFCQHAGQSHVCVSSHSDGSICFWDSHSKTLLSEHAAHQNPVSAVHWSPVDKNLVVSGDEKGIVVCHWYHTGDTASFFPEPRTIFCLTCSPHTWNVVAVGYKDGMIVLIDVSKKGEVMQRLRGHDDEIHSLVWSPVTGEDTLYNRPEDSEGKSAGEERGCYLASGSKDQTVRIWSTSKGKAVMTLKLPYLKKRGSAVDPGVKERLWLNVHWPKGRRTQLVSSCFSGELVLWDLTRSGKQRWTLLGTSSDSQNHSRIVFNMSSVHLQDDRELLLSTSMDREIKCWDLASLDCCWTLPTLGGFVYSLTFSPVGAGCLALGVGDNMIRVWNTLTTQNQYDTRSFWQGIKSKVTALAWHPKKEGSLSFGTDDGKVGIYDVFSNKPPQISSSYHRKTVYTLAWGPPVPPMSFGAGGKSSYSLYSCAGEGVILQHDPSKLSGEASDIDKLIRDTNNIKHKLSPHTDLSWKPDGKVVAIGNEDGCIDVYQAPSLKLLCSIQQHHKIINTLRWHHDHSSPPELHCLLASGSSNAIVYMFCFCAETPPESPVVLTEPYRRLCGHTAKITSMAWSPHHEARLVTVSYDGTAQVWDVLQEEAVSNYRGHVGYLLCVDWSPVDPDVIWTGGKDFTVQEWRVSKQEFTKPPKGKKMAELREKKRTNPKQKKKNNKASGAGGAAAVRDEWGASYRRREDCDGTGAVLYGFVSVLPDTNLLKKKKPRSMLPISTSMDHRPKEELLQDCITLASVKHTSGETDSATEQVITLPSHFFPSGFKEGHVEAGHYDSVVYLRLWSGDVEGALQLATEKGELNDHLLSIAPMAGFKVWSQTVEAYVKQLCLQEQYLKAASHLLSINKLYEAIDLLHSHKLYREAIALAKARLPADEPILKELYSSWAAVLEKDGHFSAAAKCYLASGASFDAAKVIARKNDVSSLRAAASLARISGEVTLAQSLALRCAKDLAAAQNWVEAQEVLSSQESLLVHRLHLCVTELLSAILADSVVVSQSSVSSHPWASPGDGHISIQDRVRVVWEEQFGVSQTSAGHHSARALLQELKSVDSPAPSAISGFLVFHTFFSLSVSSGDVTVCSGKHPKTLHLTGEEAKAAANSLQAFVHYHRLYECWWSISARNQKIHNGLSVSAAGDEVNDRVMNGGISESGESVCPPTRRLEKLDLDASLLLSESHAACQAAQRSIREIQERLAAMVLQHMKISRSCLNCLNGLVIEPYLMSNSLIVDLSVLQPHLIGSIFSANALLHLCVFSQMYPHPDVVECCLILLHFTKSSTSVSESLQQEAKDLLRKYGSTVC</sequence>
<feature type="domain" description="Gem-associated protein 5 RBS" evidence="8">
    <location>
        <begin position="1145"/>
        <end position="1351"/>
    </location>
</feature>
<dbReference type="GO" id="GO:0005634">
    <property type="term" value="C:nucleus"/>
    <property type="evidence" value="ECO:0007669"/>
    <property type="project" value="TreeGrafter"/>
</dbReference>
<dbReference type="Ensembl" id="ENSLCAT00010027677.1">
    <property type="protein sequence ID" value="ENSLCAP00010027103.1"/>
    <property type="gene ID" value="ENSLCAG00010012699.1"/>
</dbReference>
<evidence type="ECO:0000259" key="6">
    <source>
        <dbReference type="Pfam" id="PF23774"/>
    </source>
</evidence>
<keyword evidence="2" id="KW-0677">Repeat</keyword>
<feature type="compositionally biased region" description="Basic and acidic residues" evidence="4">
    <location>
        <begin position="693"/>
        <end position="708"/>
    </location>
</feature>
<dbReference type="PROSITE" id="PS50294">
    <property type="entry name" value="WD_REPEATS_REGION"/>
    <property type="match status" value="1"/>
</dbReference>
<proteinExistence type="predicted"/>
<dbReference type="InterPro" id="IPR056421">
    <property type="entry name" value="TPR_GEMI5"/>
</dbReference>
<dbReference type="GeneTree" id="ENSGT00620000088064"/>
<gene>
    <name evidence="9" type="primary">GEMIN5</name>
</gene>
<dbReference type="PRINTS" id="PR00320">
    <property type="entry name" value="GPROTEINBRPT"/>
</dbReference>
<evidence type="ECO:0000259" key="7">
    <source>
        <dbReference type="Pfam" id="PF23775"/>
    </source>
</evidence>
<protein>
    <submittedName>
        <fullName evidence="9">Gem nuclear organelle associated protein 5</fullName>
    </submittedName>
</protein>
<reference evidence="10" key="1">
    <citation type="submission" date="2015-09" db="EMBL/GenBank/DDBJ databases">
        <authorList>
            <person name="Sai Rama Sridatta P."/>
        </authorList>
    </citation>
    <scope>NUCLEOTIDE SEQUENCE [LARGE SCALE GENOMIC DNA]</scope>
</reference>
<dbReference type="InterPro" id="IPR020472">
    <property type="entry name" value="WD40_PAC1"/>
</dbReference>
<dbReference type="InterPro" id="IPR019775">
    <property type="entry name" value="WD40_repeat_CS"/>
</dbReference>
<feature type="region of interest" description="Disordered" evidence="4">
    <location>
        <begin position="693"/>
        <end position="730"/>
    </location>
</feature>
<evidence type="ECO:0000256" key="2">
    <source>
        <dbReference type="ARBA" id="ARBA00022737"/>
    </source>
</evidence>
<dbReference type="InterPro" id="IPR015943">
    <property type="entry name" value="WD40/YVTN_repeat-like_dom_sf"/>
</dbReference>
<dbReference type="Gene3D" id="2.130.10.10">
    <property type="entry name" value="YVTN repeat-like/Quinoprotein amine dehydrogenase"/>
    <property type="match status" value="2"/>
</dbReference>
<keyword evidence="1 3" id="KW-0853">WD repeat</keyword>
<feature type="compositionally biased region" description="Basic residues" evidence="4">
    <location>
        <begin position="709"/>
        <end position="721"/>
    </location>
</feature>
<dbReference type="Pfam" id="PF00400">
    <property type="entry name" value="WD40"/>
    <property type="match status" value="2"/>
</dbReference>
<dbReference type="PANTHER" id="PTHR46362">
    <property type="entry name" value="GEM-ASSOCIATED PROTEIN 5"/>
    <property type="match status" value="1"/>
</dbReference>
<dbReference type="GO" id="GO:0000387">
    <property type="term" value="P:spliceosomal snRNP assembly"/>
    <property type="evidence" value="ECO:0007669"/>
    <property type="project" value="TreeGrafter"/>
</dbReference>
<dbReference type="PROSITE" id="PS50082">
    <property type="entry name" value="WD_REPEATS_2"/>
    <property type="match status" value="3"/>
</dbReference>
<feature type="domain" description="Gem-associated protein 5 TPR" evidence="6">
    <location>
        <begin position="827"/>
        <end position="1017"/>
    </location>
</feature>
<dbReference type="Pfam" id="PF23777">
    <property type="entry name" value="GEMI5_RBS"/>
    <property type="match status" value="1"/>
</dbReference>
<evidence type="ECO:0000259" key="8">
    <source>
        <dbReference type="Pfam" id="PF23777"/>
    </source>
</evidence>
<dbReference type="Proteomes" id="UP000314980">
    <property type="component" value="Unassembled WGS sequence"/>
</dbReference>
<evidence type="ECO:0000256" key="1">
    <source>
        <dbReference type="ARBA" id="ARBA00022574"/>
    </source>
</evidence>
<evidence type="ECO:0000313" key="10">
    <source>
        <dbReference type="Proteomes" id="UP000314980"/>
    </source>
</evidence>
<dbReference type="GO" id="GO:0003730">
    <property type="term" value="F:mRNA 3'-UTR binding"/>
    <property type="evidence" value="ECO:0007669"/>
    <property type="project" value="TreeGrafter"/>
</dbReference>
<evidence type="ECO:0000256" key="3">
    <source>
        <dbReference type="PROSITE-ProRule" id="PRU00221"/>
    </source>
</evidence>
<evidence type="ECO:0000256" key="4">
    <source>
        <dbReference type="SAM" id="MobiDB-lite"/>
    </source>
</evidence>
<accession>A0A4W6DQ12</accession>
<feature type="repeat" description="WD" evidence="3">
    <location>
        <begin position="612"/>
        <end position="654"/>
    </location>
</feature>
<dbReference type="SUPFAM" id="SSF50978">
    <property type="entry name" value="WD40 repeat-like"/>
    <property type="match status" value="1"/>
</dbReference>
<feature type="domain" description="Gem-associated protein 5 first beta-propeller" evidence="5">
    <location>
        <begin position="24"/>
        <end position="201"/>
    </location>
</feature>
<evidence type="ECO:0000259" key="5">
    <source>
        <dbReference type="Pfam" id="PF23770"/>
    </source>
</evidence>
<dbReference type="InterPro" id="IPR052640">
    <property type="entry name" value="Gemin-5"/>
</dbReference>
<dbReference type="Gene3D" id="1.25.40.980">
    <property type="match status" value="1"/>
</dbReference>
<dbReference type="InterPro" id="IPR056424">
    <property type="entry name" value="Beta-prop_GEMI5_2nd"/>
</dbReference>